<evidence type="ECO:0000313" key="1">
    <source>
        <dbReference type="EMBL" id="CDY50849.1"/>
    </source>
</evidence>
<dbReference type="EMBL" id="LK032944">
    <property type="protein sequence ID" value="CDY50849.1"/>
    <property type="molecule type" value="Genomic_DNA"/>
</dbReference>
<gene>
    <name evidence="1" type="primary">BnaC08g47950D</name>
    <name evidence="1" type="ORF">GSBRNA2T00097592001</name>
</gene>
<reference evidence="1 2" key="1">
    <citation type="journal article" date="2014" name="Science">
        <title>Plant genetics. Early allopolyploid evolution in the post-Neolithic Brassica napus oilseed genome.</title>
        <authorList>
            <person name="Chalhoub B."/>
            <person name="Denoeud F."/>
            <person name="Liu S."/>
            <person name="Parkin I.A."/>
            <person name="Tang H."/>
            <person name="Wang X."/>
            <person name="Chiquet J."/>
            <person name="Belcram H."/>
            <person name="Tong C."/>
            <person name="Samans B."/>
            <person name="Correa M."/>
            <person name="Da Silva C."/>
            <person name="Just J."/>
            <person name="Falentin C."/>
            <person name="Koh C.S."/>
            <person name="Le Clainche I."/>
            <person name="Bernard M."/>
            <person name="Bento P."/>
            <person name="Noel B."/>
            <person name="Labadie K."/>
            <person name="Alberti A."/>
            <person name="Charles M."/>
            <person name="Arnaud D."/>
            <person name="Guo H."/>
            <person name="Daviaud C."/>
            <person name="Alamery S."/>
            <person name="Jabbari K."/>
            <person name="Zhao M."/>
            <person name="Edger P.P."/>
            <person name="Chelaifa H."/>
            <person name="Tack D."/>
            <person name="Lassalle G."/>
            <person name="Mestiri I."/>
            <person name="Schnel N."/>
            <person name="Le Paslier M.C."/>
            <person name="Fan G."/>
            <person name="Renault V."/>
            <person name="Bayer P.E."/>
            <person name="Golicz A.A."/>
            <person name="Manoli S."/>
            <person name="Lee T.H."/>
            <person name="Thi V.H."/>
            <person name="Chalabi S."/>
            <person name="Hu Q."/>
            <person name="Fan C."/>
            <person name="Tollenaere R."/>
            <person name="Lu Y."/>
            <person name="Battail C."/>
            <person name="Shen J."/>
            <person name="Sidebottom C.H."/>
            <person name="Wang X."/>
            <person name="Canaguier A."/>
            <person name="Chauveau A."/>
            <person name="Berard A."/>
            <person name="Deniot G."/>
            <person name="Guan M."/>
            <person name="Liu Z."/>
            <person name="Sun F."/>
            <person name="Lim Y.P."/>
            <person name="Lyons E."/>
            <person name="Town C.D."/>
            <person name="Bancroft I."/>
            <person name="Wang X."/>
            <person name="Meng J."/>
            <person name="Ma J."/>
            <person name="Pires J.C."/>
            <person name="King G.J."/>
            <person name="Brunel D."/>
            <person name="Delourme R."/>
            <person name="Renard M."/>
            <person name="Aury J.M."/>
            <person name="Adams K.L."/>
            <person name="Batley J."/>
            <person name="Snowdon R.J."/>
            <person name="Tost J."/>
            <person name="Edwards D."/>
            <person name="Zhou Y."/>
            <person name="Hua W."/>
            <person name="Sharpe A.G."/>
            <person name="Paterson A.H."/>
            <person name="Guan C."/>
            <person name="Wincker P."/>
        </authorList>
    </citation>
    <scope>NUCLEOTIDE SEQUENCE [LARGE SCALE GENOMIC DNA]</scope>
    <source>
        <strain evidence="2">cv. Darmor-bzh</strain>
    </source>
</reference>
<dbReference type="Proteomes" id="UP000028999">
    <property type="component" value="Unassembled WGS sequence"/>
</dbReference>
<dbReference type="PaxDb" id="3708-A0A078IN60"/>
<evidence type="ECO:0000313" key="2">
    <source>
        <dbReference type="Proteomes" id="UP000028999"/>
    </source>
</evidence>
<organism evidence="1 2">
    <name type="scientific">Brassica napus</name>
    <name type="common">Rape</name>
    <dbReference type="NCBI Taxonomy" id="3708"/>
    <lineage>
        <taxon>Eukaryota</taxon>
        <taxon>Viridiplantae</taxon>
        <taxon>Streptophyta</taxon>
        <taxon>Embryophyta</taxon>
        <taxon>Tracheophyta</taxon>
        <taxon>Spermatophyta</taxon>
        <taxon>Magnoliopsida</taxon>
        <taxon>eudicotyledons</taxon>
        <taxon>Gunneridae</taxon>
        <taxon>Pentapetalae</taxon>
        <taxon>rosids</taxon>
        <taxon>malvids</taxon>
        <taxon>Brassicales</taxon>
        <taxon>Brassicaceae</taxon>
        <taxon>Brassiceae</taxon>
        <taxon>Brassica</taxon>
    </lineage>
</organism>
<protein>
    <submittedName>
        <fullName evidence="1">BnaC08g47950D protein</fullName>
    </submittedName>
</protein>
<dbReference type="AlphaFoldDB" id="A0A078IN60"/>
<sequence length="177" mass="19590">MNKGLSRFNLHHTGGCFQAAFSLSSKPEEEEKLHSHRSPSVVGRASHRCYVREDLLLLFMIRLFKSPVTRLLPRWSSGSVSGKRWLFQHRFCRLLSPGGDGFSSISIAGFVISIAGFVSSGRDGFSSISIAGFFSGRSTTQSASVVLLASLSKSQRTFSSTRLYVAFESILNDYERL</sequence>
<name>A0A078IN60_BRANA</name>
<accession>A0A078IN60</accession>
<proteinExistence type="predicted"/>
<keyword evidence="2" id="KW-1185">Reference proteome</keyword>
<dbReference type="Gramene" id="CDY50849">
    <property type="protein sequence ID" value="CDY50849"/>
    <property type="gene ID" value="GSBRNA2T00097592001"/>
</dbReference>